<feature type="region of interest" description="Disordered" evidence="1">
    <location>
        <begin position="1"/>
        <end position="25"/>
    </location>
</feature>
<name>A0AAW1ELQ8_ZOAVI</name>
<reference evidence="2 3" key="1">
    <citation type="journal article" date="2024" name="Genome Biol. Evol.">
        <title>Chromosome-level genome assembly of the viviparous eelpout Zoarces viviparus.</title>
        <authorList>
            <person name="Fuhrmann N."/>
            <person name="Brasseur M.V."/>
            <person name="Bakowski C.E."/>
            <person name="Podsiadlowski L."/>
            <person name="Prost S."/>
            <person name="Krehenwinkel H."/>
            <person name="Mayer C."/>
        </authorList>
    </citation>
    <scope>NUCLEOTIDE SEQUENCE [LARGE SCALE GENOMIC DNA]</scope>
    <source>
        <strain evidence="2">NO-MEL_2022_Ind0_liver</strain>
    </source>
</reference>
<dbReference type="Proteomes" id="UP001488805">
    <property type="component" value="Unassembled WGS sequence"/>
</dbReference>
<dbReference type="EMBL" id="JBCEZU010000221">
    <property type="protein sequence ID" value="KAK9523242.1"/>
    <property type="molecule type" value="Genomic_DNA"/>
</dbReference>
<protein>
    <submittedName>
        <fullName evidence="2">Uncharacterized protein</fullName>
    </submittedName>
</protein>
<evidence type="ECO:0000313" key="2">
    <source>
        <dbReference type="EMBL" id="KAK9523242.1"/>
    </source>
</evidence>
<keyword evidence="3" id="KW-1185">Reference proteome</keyword>
<dbReference type="AlphaFoldDB" id="A0AAW1ELQ8"/>
<comment type="caution">
    <text evidence="2">The sequence shown here is derived from an EMBL/GenBank/DDBJ whole genome shotgun (WGS) entry which is preliminary data.</text>
</comment>
<organism evidence="2 3">
    <name type="scientific">Zoarces viviparus</name>
    <name type="common">Viviparous eelpout</name>
    <name type="synonym">Blennius viviparus</name>
    <dbReference type="NCBI Taxonomy" id="48416"/>
    <lineage>
        <taxon>Eukaryota</taxon>
        <taxon>Metazoa</taxon>
        <taxon>Chordata</taxon>
        <taxon>Craniata</taxon>
        <taxon>Vertebrata</taxon>
        <taxon>Euteleostomi</taxon>
        <taxon>Actinopterygii</taxon>
        <taxon>Neopterygii</taxon>
        <taxon>Teleostei</taxon>
        <taxon>Neoteleostei</taxon>
        <taxon>Acanthomorphata</taxon>
        <taxon>Eupercaria</taxon>
        <taxon>Perciformes</taxon>
        <taxon>Cottioidei</taxon>
        <taxon>Zoarcales</taxon>
        <taxon>Zoarcidae</taxon>
        <taxon>Zoarcinae</taxon>
        <taxon>Zoarces</taxon>
    </lineage>
</organism>
<sequence>MQGSIESLERSVNTQTSWIPTPLQRAQRSHLQNEKVFENANPDVTCESPCHPPPPASPPTSALPLHRLQQLIPFLVFLIFILKE</sequence>
<accession>A0AAW1ELQ8</accession>
<gene>
    <name evidence="2" type="ORF">VZT92_019646</name>
</gene>
<proteinExistence type="predicted"/>
<evidence type="ECO:0000256" key="1">
    <source>
        <dbReference type="SAM" id="MobiDB-lite"/>
    </source>
</evidence>
<evidence type="ECO:0000313" key="3">
    <source>
        <dbReference type="Proteomes" id="UP001488805"/>
    </source>
</evidence>
<feature type="region of interest" description="Disordered" evidence="1">
    <location>
        <begin position="42"/>
        <end position="61"/>
    </location>
</feature>